<organism evidence="2 3">
    <name type="scientific">Thauera propionica</name>
    <dbReference type="NCBI Taxonomy" id="2019431"/>
    <lineage>
        <taxon>Bacteria</taxon>
        <taxon>Pseudomonadati</taxon>
        <taxon>Pseudomonadota</taxon>
        <taxon>Betaproteobacteria</taxon>
        <taxon>Rhodocyclales</taxon>
        <taxon>Zoogloeaceae</taxon>
        <taxon>Thauera</taxon>
    </lineage>
</organism>
<protein>
    <submittedName>
        <fullName evidence="2">Uncharacterized protein</fullName>
    </submittedName>
</protein>
<reference evidence="2 3" key="1">
    <citation type="submission" date="2017-07" db="EMBL/GenBank/DDBJ databases">
        <title>Thauera sp. KNDSS-Mac4 genome sequence and assembly.</title>
        <authorList>
            <person name="Mayilraj S."/>
        </authorList>
    </citation>
    <scope>NUCLEOTIDE SEQUENCE [LARGE SCALE GENOMIC DNA]</scope>
    <source>
        <strain evidence="2 3">KNDSS-Mac4</strain>
    </source>
</reference>
<dbReference type="AlphaFoldDB" id="A0A235EW84"/>
<evidence type="ECO:0000313" key="2">
    <source>
        <dbReference type="EMBL" id="OYD53289.1"/>
    </source>
</evidence>
<keyword evidence="3" id="KW-1185">Reference proteome</keyword>
<sequence>MTADIKQTAPNTHRGQIPPKPAPALPDRMAGPPVATLTDAELATLVRLAYAATQVHAQSSSGVLFEGYDGAEPQRTQACAALDELEHATDAAIAALKAIGDRAARQIHHL</sequence>
<dbReference type="Proteomes" id="UP000215181">
    <property type="component" value="Unassembled WGS sequence"/>
</dbReference>
<feature type="region of interest" description="Disordered" evidence="1">
    <location>
        <begin position="1"/>
        <end position="32"/>
    </location>
</feature>
<comment type="caution">
    <text evidence="2">The sequence shown here is derived from an EMBL/GenBank/DDBJ whole genome shotgun (WGS) entry which is preliminary data.</text>
</comment>
<evidence type="ECO:0000256" key="1">
    <source>
        <dbReference type="SAM" id="MobiDB-lite"/>
    </source>
</evidence>
<evidence type="ECO:0000313" key="3">
    <source>
        <dbReference type="Proteomes" id="UP000215181"/>
    </source>
</evidence>
<proteinExistence type="predicted"/>
<accession>A0A235EW84</accession>
<gene>
    <name evidence="2" type="ORF">CGK74_13835</name>
</gene>
<dbReference type="EMBL" id="NOIH01000015">
    <property type="protein sequence ID" value="OYD53289.1"/>
    <property type="molecule type" value="Genomic_DNA"/>
</dbReference>
<name>A0A235EW84_9RHOO</name>